<dbReference type="Proteomes" id="UP001530315">
    <property type="component" value="Unassembled WGS sequence"/>
</dbReference>
<proteinExistence type="inferred from homology"/>
<organism evidence="5 6">
    <name type="scientific">Stephanodiscus triporus</name>
    <dbReference type="NCBI Taxonomy" id="2934178"/>
    <lineage>
        <taxon>Eukaryota</taxon>
        <taxon>Sar</taxon>
        <taxon>Stramenopiles</taxon>
        <taxon>Ochrophyta</taxon>
        <taxon>Bacillariophyta</taxon>
        <taxon>Coscinodiscophyceae</taxon>
        <taxon>Thalassiosirophycidae</taxon>
        <taxon>Stephanodiscales</taxon>
        <taxon>Stephanodiscaceae</taxon>
        <taxon>Stephanodiscus</taxon>
    </lineage>
</organism>
<dbReference type="AlphaFoldDB" id="A0ABD3NER5"/>
<feature type="transmembrane region" description="Helical" evidence="3">
    <location>
        <begin position="36"/>
        <end position="54"/>
    </location>
</feature>
<protein>
    <recommendedName>
        <fullName evidence="4">Glycosyl transferase CAP10 domain-containing protein</fullName>
    </recommendedName>
</protein>
<keyword evidence="3" id="KW-0472">Membrane</keyword>
<feature type="domain" description="Glycosyl transferase CAP10" evidence="4">
    <location>
        <begin position="170"/>
        <end position="428"/>
    </location>
</feature>
<keyword evidence="3" id="KW-1133">Transmembrane helix</keyword>
<keyword evidence="3" id="KW-0812">Transmembrane</keyword>
<dbReference type="GO" id="GO:0016740">
    <property type="term" value="F:transferase activity"/>
    <property type="evidence" value="ECO:0007669"/>
    <property type="project" value="UniProtKB-KW"/>
</dbReference>
<evidence type="ECO:0000313" key="5">
    <source>
        <dbReference type="EMBL" id="KAL3773948.1"/>
    </source>
</evidence>
<dbReference type="InterPro" id="IPR051091">
    <property type="entry name" value="O-Glucosyltr/Glycosyltrsf_90"/>
</dbReference>
<dbReference type="InterPro" id="IPR006598">
    <property type="entry name" value="CAP10"/>
</dbReference>
<evidence type="ECO:0000256" key="1">
    <source>
        <dbReference type="ARBA" id="ARBA00010118"/>
    </source>
</evidence>
<accession>A0ABD3NER5</accession>
<keyword evidence="2" id="KW-0808">Transferase</keyword>
<sequence length="462" mass="53140">MDGIAIMKRRFKQVGGIENHGVIDHERRKKPQRLKISGLFCLLSAVAVIANIGLNACKHRFRAGSVSYIPPSNVTNELLAIFEKVISSANLLLPPGFEAYVPIILENRTILCRNSHKGNISKARIHSFIETLHVGMKSSDILANSDGTTSLPIILIESDSSGCLHRNHPHVANWLHHHPRFASRYSIHDHVDQAYFPRFAWHTPSPKYGTGWCKAIGMTGYESSRLINDQCNTWFFDCNWDRVFKNYERKYPWKSKIDRAVWRGSTTGTYAPFDDLPRAKLVKKSMGRPDIIDAGFTSFVQGWEWQNLSKQTIAASAIPFEDLMKYRAIIDIDGNTWSSRFAKLLCTNSVIIKIDPDFIEYFYEDLQPMSHYVPASLQNITKVIEYVLDKMNRRQMKAIVDSANSWCKRTITKEQMQRDAISQLKKYEALLNHMYNVSWVDEWNYVRRRIMNNIGDDLVDCS</sequence>
<reference evidence="5 6" key="1">
    <citation type="submission" date="2024-10" db="EMBL/GenBank/DDBJ databases">
        <title>Updated reference genomes for cyclostephanoid diatoms.</title>
        <authorList>
            <person name="Roberts W.R."/>
            <person name="Alverson A.J."/>
        </authorList>
    </citation>
    <scope>NUCLEOTIDE SEQUENCE [LARGE SCALE GENOMIC DNA]</scope>
    <source>
        <strain evidence="5 6">AJA276-08</strain>
    </source>
</reference>
<evidence type="ECO:0000313" key="6">
    <source>
        <dbReference type="Proteomes" id="UP001530315"/>
    </source>
</evidence>
<comment type="caution">
    <text evidence="5">The sequence shown here is derived from an EMBL/GenBank/DDBJ whole genome shotgun (WGS) entry which is preliminary data.</text>
</comment>
<name>A0ABD3NER5_9STRA</name>
<evidence type="ECO:0000256" key="2">
    <source>
        <dbReference type="ARBA" id="ARBA00022679"/>
    </source>
</evidence>
<evidence type="ECO:0000256" key="3">
    <source>
        <dbReference type="SAM" id="Phobius"/>
    </source>
</evidence>
<keyword evidence="6" id="KW-1185">Reference proteome</keyword>
<dbReference type="PANTHER" id="PTHR12203">
    <property type="entry name" value="KDEL LYS-ASP-GLU-LEU CONTAINING - RELATED"/>
    <property type="match status" value="1"/>
</dbReference>
<dbReference type="PANTHER" id="PTHR12203:SF35">
    <property type="entry name" value="PROTEIN O-GLUCOSYLTRANSFERASE 1"/>
    <property type="match status" value="1"/>
</dbReference>
<dbReference type="SMART" id="SM00672">
    <property type="entry name" value="CAP10"/>
    <property type="match status" value="1"/>
</dbReference>
<gene>
    <name evidence="5" type="ORF">ACHAW5_010845</name>
</gene>
<comment type="similarity">
    <text evidence="1">Belongs to the glycosyltransferase 90 family.</text>
</comment>
<dbReference type="EMBL" id="JALLAZ020001499">
    <property type="protein sequence ID" value="KAL3773948.1"/>
    <property type="molecule type" value="Genomic_DNA"/>
</dbReference>
<evidence type="ECO:0000259" key="4">
    <source>
        <dbReference type="SMART" id="SM00672"/>
    </source>
</evidence>
<dbReference type="Pfam" id="PF05686">
    <property type="entry name" value="Glyco_transf_90"/>
    <property type="match status" value="1"/>
</dbReference>